<dbReference type="GO" id="GO:0006260">
    <property type="term" value="P:DNA replication"/>
    <property type="evidence" value="ECO:0007669"/>
    <property type="project" value="InterPro"/>
</dbReference>
<evidence type="ECO:0000259" key="1">
    <source>
        <dbReference type="PROSITE" id="PS51199"/>
    </source>
</evidence>
<dbReference type="PANTHER" id="PTHR12873:SF0">
    <property type="entry name" value="TWINKLE MTDNA HELICASE"/>
    <property type="match status" value="1"/>
</dbReference>
<name>A0AAU8A6H5_9FIRM</name>
<reference evidence="2" key="1">
    <citation type="submission" date="2023-02" db="EMBL/GenBank/DDBJ databases">
        <title>Gut commensal Christensenella minuta modulates host metabolism via a new class of secondary bile acids.</title>
        <authorList>
            <person name="Liu C."/>
        </authorList>
    </citation>
    <scope>NUCLEOTIDE SEQUENCE</scope>
    <source>
        <strain evidence="2">CA70</strain>
    </source>
</reference>
<dbReference type="GO" id="GO:0005524">
    <property type="term" value="F:ATP binding"/>
    <property type="evidence" value="ECO:0007669"/>
    <property type="project" value="InterPro"/>
</dbReference>
<dbReference type="InterPro" id="IPR003593">
    <property type="entry name" value="AAA+_ATPase"/>
</dbReference>
<protein>
    <submittedName>
        <fullName evidence="2">AAA family ATPase</fullName>
    </submittedName>
</protein>
<dbReference type="AlphaFoldDB" id="A0AAU8A6H5"/>
<dbReference type="Pfam" id="PF13481">
    <property type="entry name" value="AAA_25"/>
    <property type="match status" value="1"/>
</dbReference>
<dbReference type="SUPFAM" id="SSF52540">
    <property type="entry name" value="P-loop containing nucleoside triphosphate hydrolases"/>
    <property type="match status" value="1"/>
</dbReference>
<dbReference type="InterPro" id="IPR027032">
    <property type="entry name" value="Twinkle-like"/>
</dbReference>
<dbReference type="GO" id="GO:0003697">
    <property type="term" value="F:single-stranded DNA binding"/>
    <property type="evidence" value="ECO:0007669"/>
    <property type="project" value="InterPro"/>
</dbReference>
<organism evidence="2">
    <name type="scientific">Christensenella massiliensis</name>
    <dbReference type="NCBI Taxonomy" id="1805714"/>
    <lineage>
        <taxon>Bacteria</taxon>
        <taxon>Bacillati</taxon>
        <taxon>Bacillota</taxon>
        <taxon>Clostridia</taxon>
        <taxon>Christensenellales</taxon>
        <taxon>Christensenellaceae</taxon>
        <taxon>Christensenella</taxon>
    </lineage>
</organism>
<dbReference type="InterPro" id="IPR027417">
    <property type="entry name" value="P-loop_NTPase"/>
</dbReference>
<dbReference type="PROSITE" id="PS51199">
    <property type="entry name" value="SF4_HELICASE"/>
    <property type="match status" value="1"/>
</dbReference>
<dbReference type="InterPro" id="IPR007694">
    <property type="entry name" value="DNA_helicase_DnaB-like_C"/>
</dbReference>
<dbReference type="EMBL" id="CP117826">
    <property type="protein sequence ID" value="XCC61705.1"/>
    <property type="molecule type" value="Genomic_DNA"/>
</dbReference>
<dbReference type="RefSeq" id="WP_353423107.1">
    <property type="nucleotide sequence ID" value="NZ_CP117826.1"/>
</dbReference>
<sequence>MSITRDEYFRLREIYANMNPNDITDAEMKEFIQYSEMLSRVPGASVLFGGDQFRQVNRMFYRIDEIEAVDRSKLVTVKSGITAIDGRLHGFIKGELTIVSGTNGSGKSTWLSQVAVEAAAQGFTSVIFSGELPAPRVKEWLMLQAAGPDHIVKDGWAFHVESGAAKRITEWMRKKIFIYNNENGTEIGRVLKALEYFALVLGVDVIVLDNLMSMNLKSMGGDKYERQAELILRLSEFAKKRNVHIFFVCHPRKAMGFLRKDDISGTADITNAADNVLIVHRVNNDFKSRTKEFFKWGDDAEMYRYSNAIEVCKNRDLGVQDAFAGTYFEECSKRFLNAAGEAKHYGWEPEKEEWNDGTPFD</sequence>
<proteinExistence type="predicted"/>
<gene>
    <name evidence="2" type="ORF">PUP29_09225</name>
</gene>
<dbReference type="SMART" id="SM00382">
    <property type="entry name" value="AAA"/>
    <property type="match status" value="1"/>
</dbReference>
<accession>A0AAU8A6H5</accession>
<dbReference type="PANTHER" id="PTHR12873">
    <property type="entry name" value="T7-LIKE MITOCHONDRIAL DNA HELICASE"/>
    <property type="match status" value="1"/>
</dbReference>
<evidence type="ECO:0000313" key="2">
    <source>
        <dbReference type="EMBL" id="XCC61705.1"/>
    </source>
</evidence>
<dbReference type="GO" id="GO:0043139">
    <property type="term" value="F:5'-3' DNA helicase activity"/>
    <property type="evidence" value="ECO:0007669"/>
    <property type="project" value="InterPro"/>
</dbReference>
<dbReference type="Gene3D" id="3.40.50.300">
    <property type="entry name" value="P-loop containing nucleotide triphosphate hydrolases"/>
    <property type="match status" value="1"/>
</dbReference>
<feature type="domain" description="SF4 helicase" evidence="1">
    <location>
        <begin position="70"/>
        <end position="342"/>
    </location>
</feature>